<reference evidence="1" key="1">
    <citation type="journal article" date="2021" name="Proc. Natl. Acad. Sci. U.S.A.">
        <title>A Catalog of Tens of Thousands of Viruses from Human Metagenomes Reveals Hidden Associations with Chronic Diseases.</title>
        <authorList>
            <person name="Tisza M.J."/>
            <person name="Buck C.B."/>
        </authorList>
    </citation>
    <scope>NUCLEOTIDE SEQUENCE</scope>
    <source>
        <strain evidence="1">CtK0l2</strain>
    </source>
</reference>
<accession>A0A8S5NJ92</accession>
<sequence>MVQSISKELSAWLGEVKEQGRFRGRLAELFSEFGKGQDKPIDRELNAISEALGVSKFMALATLLVEGYTISGEEEIKLKYYEVVIEDEKLYRVPNKGLVLLPTSIGETAGYSSKITEKEAEELEEHDKKYLREI</sequence>
<protein>
    <submittedName>
        <fullName evidence="1">Uncharacterized protein</fullName>
    </submittedName>
</protein>
<evidence type="ECO:0000313" key="1">
    <source>
        <dbReference type="EMBL" id="DAD94798.1"/>
    </source>
</evidence>
<dbReference type="EMBL" id="BK015181">
    <property type="protein sequence ID" value="DAD94798.1"/>
    <property type="molecule type" value="Genomic_DNA"/>
</dbReference>
<name>A0A8S5NJ92_9CAUD</name>
<proteinExistence type="predicted"/>
<organism evidence="1">
    <name type="scientific">Siphoviridae sp. ctK0l2</name>
    <dbReference type="NCBI Taxonomy" id="2826243"/>
    <lineage>
        <taxon>Viruses</taxon>
        <taxon>Duplodnaviria</taxon>
        <taxon>Heunggongvirae</taxon>
        <taxon>Uroviricota</taxon>
        <taxon>Caudoviricetes</taxon>
    </lineage>
</organism>